<keyword evidence="5 7" id="KW-1133">Transmembrane helix</keyword>
<feature type="transmembrane region" description="Helical" evidence="7">
    <location>
        <begin position="239"/>
        <end position="257"/>
    </location>
</feature>
<dbReference type="PANTHER" id="PTHR30043:SF1">
    <property type="entry name" value="ABC TRANSPORT SYSTEM PERMEASE PROTEIN P69"/>
    <property type="match status" value="1"/>
</dbReference>
<reference evidence="9 10" key="1">
    <citation type="submission" date="2020-03" db="EMBL/GenBank/DDBJ databases">
        <authorList>
            <person name="Sun Q."/>
        </authorList>
    </citation>
    <scope>NUCLEOTIDE SEQUENCE [LARGE SCALE GENOMIC DNA]</scope>
    <source>
        <strain evidence="9 10">KACC 21451</strain>
    </source>
</reference>
<dbReference type="RefSeq" id="WP_167830871.1">
    <property type="nucleotide sequence ID" value="NZ_JAAVUM010000001.1"/>
</dbReference>
<keyword evidence="3" id="KW-1003">Cell membrane</keyword>
<dbReference type="InterPro" id="IPR035906">
    <property type="entry name" value="MetI-like_sf"/>
</dbReference>
<comment type="similarity">
    <text evidence="7">Belongs to the binding-protein-dependent transport system permease family.</text>
</comment>
<dbReference type="PROSITE" id="PS50928">
    <property type="entry name" value="ABC_TM1"/>
    <property type="match status" value="1"/>
</dbReference>
<dbReference type="GO" id="GO:0055085">
    <property type="term" value="P:transmembrane transport"/>
    <property type="evidence" value="ECO:0007669"/>
    <property type="project" value="InterPro"/>
</dbReference>
<feature type="transmembrane region" description="Helical" evidence="7">
    <location>
        <begin position="122"/>
        <end position="149"/>
    </location>
</feature>
<dbReference type="CDD" id="cd06261">
    <property type="entry name" value="TM_PBP2"/>
    <property type="match status" value="1"/>
</dbReference>
<evidence type="ECO:0000256" key="5">
    <source>
        <dbReference type="ARBA" id="ARBA00022989"/>
    </source>
</evidence>
<evidence type="ECO:0000256" key="3">
    <source>
        <dbReference type="ARBA" id="ARBA00022475"/>
    </source>
</evidence>
<evidence type="ECO:0000256" key="7">
    <source>
        <dbReference type="RuleBase" id="RU363032"/>
    </source>
</evidence>
<evidence type="ECO:0000256" key="2">
    <source>
        <dbReference type="ARBA" id="ARBA00022448"/>
    </source>
</evidence>
<evidence type="ECO:0000313" key="10">
    <source>
        <dbReference type="Proteomes" id="UP000587942"/>
    </source>
</evidence>
<name>A0A846T647_9BACI</name>
<evidence type="ECO:0000256" key="6">
    <source>
        <dbReference type="ARBA" id="ARBA00023136"/>
    </source>
</evidence>
<dbReference type="AlphaFoldDB" id="A0A846T647"/>
<evidence type="ECO:0000256" key="1">
    <source>
        <dbReference type="ARBA" id="ARBA00004651"/>
    </source>
</evidence>
<protein>
    <submittedName>
        <fullName evidence="9">ABC transporter permease subunit</fullName>
    </submittedName>
</protein>
<gene>
    <name evidence="9" type="ORF">GWK17_02555</name>
</gene>
<feature type="transmembrane region" description="Helical" evidence="7">
    <location>
        <begin position="74"/>
        <end position="101"/>
    </location>
</feature>
<evidence type="ECO:0000259" key="8">
    <source>
        <dbReference type="PROSITE" id="PS50928"/>
    </source>
</evidence>
<dbReference type="GO" id="GO:0005886">
    <property type="term" value="C:plasma membrane"/>
    <property type="evidence" value="ECO:0007669"/>
    <property type="project" value="UniProtKB-SubCell"/>
</dbReference>
<comment type="caution">
    <text evidence="9">The sequence shown here is derived from an EMBL/GenBank/DDBJ whole genome shotgun (WGS) entry which is preliminary data.</text>
</comment>
<feature type="domain" description="ABC transmembrane type-1" evidence="8">
    <location>
        <begin position="70"/>
        <end position="257"/>
    </location>
</feature>
<dbReference type="Pfam" id="PF00528">
    <property type="entry name" value="BPD_transp_1"/>
    <property type="match status" value="1"/>
</dbReference>
<dbReference type="SUPFAM" id="SSF161098">
    <property type="entry name" value="MetI-like"/>
    <property type="match status" value="1"/>
</dbReference>
<dbReference type="InterPro" id="IPR000515">
    <property type="entry name" value="MetI-like"/>
</dbReference>
<keyword evidence="4 7" id="KW-0812">Transmembrane</keyword>
<keyword evidence="6 7" id="KW-0472">Membrane</keyword>
<dbReference type="EMBL" id="JAAVUM010000001">
    <property type="protein sequence ID" value="NKE04368.1"/>
    <property type="molecule type" value="Genomic_DNA"/>
</dbReference>
<evidence type="ECO:0000256" key="4">
    <source>
        <dbReference type="ARBA" id="ARBA00022692"/>
    </source>
</evidence>
<evidence type="ECO:0000313" key="9">
    <source>
        <dbReference type="EMBL" id="NKE04368.1"/>
    </source>
</evidence>
<proteinExistence type="inferred from homology"/>
<organism evidence="9 10">
    <name type="scientific">Mesobacillus selenatarsenatis</name>
    <dbReference type="NCBI Taxonomy" id="388741"/>
    <lineage>
        <taxon>Bacteria</taxon>
        <taxon>Bacillati</taxon>
        <taxon>Bacillota</taxon>
        <taxon>Bacilli</taxon>
        <taxon>Bacillales</taxon>
        <taxon>Bacillaceae</taxon>
        <taxon>Mesobacillus</taxon>
    </lineage>
</organism>
<comment type="subcellular location">
    <subcellularLocation>
        <location evidence="1 7">Cell membrane</location>
        <topology evidence="1 7">Multi-pass membrane protein</topology>
    </subcellularLocation>
</comment>
<dbReference type="PANTHER" id="PTHR30043">
    <property type="entry name" value="PHOSPHONATES TRANSPORT SYSTEM PERMEASE PROTEIN"/>
    <property type="match status" value="1"/>
</dbReference>
<accession>A0A846T647</accession>
<keyword evidence="2 7" id="KW-0813">Transport</keyword>
<dbReference type="Proteomes" id="UP000587942">
    <property type="component" value="Unassembled WGS sequence"/>
</dbReference>
<sequence length="266" mass="30075">MDKRWLSFELHKRKILSMILLLAFFISLFSVEWDNDLIHSKGFDTAKQIAAAFFTPDLTGDIILLALESSWTTLSYAVAGMSLAVVIAFFFGVPASGIIVAEGKAKRYIRSFFRKQLGFMRAIHELVWAWLFVASIGLSPFAAIFALAIPYGGILGRIFADMLEDVSQEPIKALEAAGATKLQTLWYGYLPMVRANITSYAMYRFECGVRSSAIMSFVGIGGHGYQIQLSLDDLHYNEVWTFVFFLILLVIIIDWWSNQLRKRLVQ</sequence>
<dbReference type="Gene3D" id="1.10.3720.10">
    <property type="entry name" value="MetI-like"/>
    <property type="match status" value="1"/>
</dbReference>